<protein>
    <submittedName>
        <fullName evidence="1">TIGR02444 family protein</fullName>
    </submittedName>
</protein>
<dbReference type="RefSeq" id="WP_310472284.1">
    <property type="nucleotide sequence ID" value="NZ_CP136522.1"/>
</dbReference>
<dbReference type="InterPro" id="IPR012659">
    <property type="entry name" value="CHP02444"/>
</dbReference>
<accession>A0ABZ0JXR3</accession>
<dbReference type="EMBL" id="CP136522">
    <property type="protein sequence ID" value="WOT04647.1"/>
    <property type="molecule type" value="Genomic_DNA"/>
</dbReference>
<evidence type="ECO:0000313" key="2">
    <source>
        <dbReference type="Proteomes" id="UP001529491"/>
    </source>
</evidence>
<keyword evidence="2" id="KW-1185">Reference proteome</keyword>
<proteinExistence type="predicted"/>
<dbReference type="Pfam" id="PF09523">
    <property type="entry name" value="DUF2390"/>
    <property type="match status" value="1"/>
</dbReference>
<gene>
    <name evidence="1" type="ORF">RGE70_15200</name>
</gene>
<organism evidence="1 2">
    <name type="scientific">Shewanella youngdeokensis</name>
    <dbReference type="NCBI Taxonomy" id="2999068"/>
    <lineage>
        <taxon>Bacteria</taxon>
        <taxon>Pseudomonadati</taxon>
        <taxon>Pseudomonadota</taxon>
        <taxon>Gammaproteobacteria</taxon>
        <taxon>Alteromonadales</taxon>
        <taxon>Shewanellaceae</taxon>
        <taxon>Shewanella</taxon>
    </lineage>
</organism>
<sequence>MTQCITLDASLWHDCDAIYRHHQQACLRLQDDHQVNVNLLLLALWLDRQTYFLSATQWRALQQHTLEWDSQILTPYRKLRRLSKSSLADAQYQQMLTVELMLERQSQTHILQHLKRLTWQGSDSNLTSYLALFDLKAEQYTFLSSAPNAEPLKR</sequence>
<evidence type="ECO:0000313" key="1">
    <source>
        <dbReference type="EMBL" id="WOT04647.1"/>
    </source>
</evidence>
<dbReference type="NCBIfam" id="TIGR02444">
    <property type="entry name" value="TIGR02444 family protein"/>
    <property type="match status" value="1"/>
</dbReference>
<reference evidence="1 2" key="1">
    <citation type="submission" date="2023-10" db="EMBL/GenBank/DDBJ databases">
        <title>Complete genome sequence of Shewanella sp. DAU334.</title>
        <authorList>
            <person name="Lee Y.-S."/>
            <person name="Jeong H.-R."/>
            <person name="Hwang E.-J."/>
            <person name="Choi Y.-L."/>
            <person name="Kim G.-D."/>
        </authorList>
    </citation>
    <scope>NUCLEOTIDE SEQUENCE [LARGE SCALE GENOMIC DNA]</scope>
    <source>
        <strain evidence="1 2">DAU334</strain>
    </source>
</reference>
<dbReference type="Proteomes" id="UP001529491">
    <property type="component" value="Chromosome"/>
</dbReference>
<name>A0ABZ0JXR3_9GAMM</name>